<dbReference type="EMBL" id="QVER01000010">
    <property type="protein sequence ID" value="RGB90933.1"/>
    <property type="molecule type" value="Genomic_DNA"/>
</dbReference>
<accession>A0A3E2U3Y4</accession>
<gene>
    <name evidence="1" type="ORF">DWZ46_09125</name>
</gene>
<sequence>MLTFQDLVSQYWKYYLALENRFLETERYVEFDLSNGMVYSMEYMMLFQTICSEIDVVGKAYAGICEPSFKADKRTGLNEWWFYVTKNNPKLVEESIVFRNKIKLQPWKNYRIRINPDKKAKRFILEENAGTPAWWNAYNGAKHDRAGNNGDNYKNASLQNVLTALSGLYSLEASLLENTFDPSNDETLPMRLESRLFDKKLKYYTNYVSCTD</sequence>
<proteinExistence type="predicted"/>
<dbReference type="RefSeq" id="WP_158403281.1">
    <property type="nucleotide sequence ID" value="NZ_QVER01000010.1"/>
</dbReference>
<organism evidence="1 2">
    <name type="scientific">Faecalibacterium prausnitzii</name>
    <dbReference type="NCBI Taxonomy" id="853"/>
    <lineage>
        <taxon>Bacteria</taxon>
        <taxon>Bacillati</taxon>
        <taxon>Bacillota</taxon>
        <taxon>Clostridia</taxon>
        <taxon>Eubacteriales</taxon>
        <taxon>Oscillospiraceae</taxon>
        <taxon>Faecalibacterium</taxon>
    </lineage>
</organism>
<protein>
    <submittedName>
        <fullName evidence="1">Uncharacterized protein</fullName>
    </submittedName>
</protein>
<reference evidence="1 2" key="1">
    <citation type="submission" date="2018-08" db="EMBL/GenBank/DDBJ databases">
        <title>A genome reference for cultivated species of the human gut microbiota.</title>
        <authorList>
            <person name="Zou Y."/>
            <person name="Xue W."/>
            <person name="Luo G."/>
        </authorList>
    </citation>
    <scope>NUCLEOTIDE SEQUENCE [LARGE SCALE GENOMIC DNA]</scope>
    <source>
        <strain evidence="1 2">AF32-8AC</strain>
    </source>
</reference>
<dbReference type="AlphaFoldDB" id="A0A3E2U3Y4"/>
<evidence type="ECO:0000313" key="1">
    <source>
        <dbReference type="EMBL" id="RGB90933.1"/>
    </source>
</evidence>
<comment type="caution">
    <text evidence="1">The sequence shown here is derived from an EMBL/GenBank/DDBJ whole genome shotgun (WGS) entry which is preliminary data.</text>
</comment>
<name>A0A3E2U3Y4_9FIRM</name>
<evidence type="ECO:0000313" key="2">
    <source>
        <dbReference type="Proteomes" id="UP000260991"/>
    </source>
</evidence>
<dbReference type="Proteomes" id="UP000260991">
    <property type="component" value="Unassembled WGS sequence"/>
</dbReference>